<keyword evidence="6" id="KW-1185">Reference proteome</keyword>
<dbReference type="HOGENOM" id="CLU_026659_0_1_1"/>
<accession>S3D212</accession>
<keyword evidence="1" id="KW-0808">Transferase</keyword>
<evidence type="ECO:0000313" key="5">
    <source>
        <dbReference type="EMBL" id="EPE32587.1"/>
    </source>
</evidence>
<evidence type="ECO:0000256" key="3">
    <source>
        <dbReference type="ARBA" id="ARBA00023277"/>
    </source>
</evidence>
<protein>
    <recommendedName>
        <fullName evidence="7">Alternative oxidase</fullName>
    </recommendedName>
</protein>
<evidence type="ECO:0000256" key="2">
    <source>
        <dbReference type="ARBA" id="ARBA00023253"/>
    </source>
</evidence>
<keyword evidence="2" id="KW-0294">Fucose metabolism</keyword>
<organism evidence="5 6">
    <name type="scientific">Glarea lozoyensis (strain ATCC 20868 / MF5171)</name>
    <dbReference type="NCBI Taxonomy" id="1116229"/>
    <lineage>
        <taxon>Eukaryota</taxon>
        <taxon>Fungi</taxon>
        <taxon>Dikarya</taxon>
        <taxon>Ascomycota</taxon>
        <taxon>Pezizomycotina</taxon>
        <taxon>Leotiomycetes</taxon>
        <taxon>Helotiales</taxon>
        <taxon>Helotiaceae</taxon>
        <taxon>Glarea</taxon>
    </lineage>
</organism>
<dbReference type="OMA" id="AMTRNQW"/>
<dbReference type="KEGG" id="glz:GLAREA_07721"/>
<evidence type="ECO:0000256" key="1">
    <source>
        <dbReference type="ARBA" id="ARBA00022679"/>
    </source>
</evidence>
<dbReference type="RefSeq" id="XP_008080599.1">
    <property type="nucleotide sequence ID" value="XM_008082408.1"/>
</dbReference>
<keyword evidence="3" id="KW-0119">Carbohydrate metabolism</keyword>
<dbReference type="Pfam" id="PF10250">
    <property type="entry name" value="O-FucT"/>
    <property type="match status" value="1"/>
</dbReference>
<dbReference type="EMBL" id="KE145359">
    <property type="protein sequence ID" value="EPE32587.1"/>
    <property type="molecule type" value="Genomic_DNA"/>
</dbReference>
<reference evidence="5 6" key="1">
    <citation type="journal article" date="2013" name="BMC Genomics">
        <title>Genomics-driven discovery of the pneumocandin biosynthetic gene cluster in the fungus Glarea lozoyensis.</title>
        <authorList>
            <person name="Chen L."/>
            <person name="Yue Q."/>
            <person name="Zhang X."/>
            <person name="Xiang M."/>
            <person name="Wang C."/>
            <person name="Li S."/>
            <person name="Che Y."/>
            <person name="Ortiz-Lopez F.J."/>
            <person name="Bills G.F."/>
            <person name="Liu X."/>
            <person name="An Z."/>
        </authorList>
    </citation>
    <scope>NUCLEOTIDE SEQUENCE [LARGE SCALE GENOMIC DNA]</scope>
    <source>
        <strain evidence="6">ATCC 20868 / MF5171</strain>
    </source>
</reference>
<feature type="transmembrane region" description="Helical" evidence="4">
    <location>
        <begin position="6"/>
        <end position="28"/>
    </location>
</feature>
<dbReference type="OrthoDB" id="20368at2759"/>
<evidence type="ECO:0008006" key="7">
    <source>
        <dbReference type="Google" id="ProtNLM"/>
    </source>
</evidence>
<name>S3D212_GLAL2</name>
<proteinExistence type="predicted"/>
<sequence>MLAPSNVTTAVRLAFALFVVSVPAFYYFRHDGLGDGSRAFLPAFPSAPASLGGEQTSEMGASIEKEDFIAKILGTEIDGPFDAKPLQDLCARTSWQEGLVMSCEATRGGGMGNIRNVFVDCVRFVIEAGATGFVMPDILLRSNTDLSNLHSGPKVRFDYMFDSAYFKETLQAACPRLKVLDNPPTFRDPHKCNPQDPMNDGWEVSPELITLLAAPEKWRSQFDRWMANETFDLDSTQTKHVDIGSNILLWPMHHDGVPFMNTFGRIFRFPLSVRRLAATILYNLHTTHLPNFLPVNGIQSNAYHGAHLRTSKDAVEAGWTPYEEQSAGYIAQARAANLNVIYVASGSVEDTERFRADAAVHNITTVNKHDLLSESELLELKALTWDQQGLIDYEVLLRATEFGGIDTSSFAWNIALRRHILSKRDDYLSGPEEQFNLKDEYSQVFGRRNRVTFFPRGLWP</sequence>
<dbReference type="GO" id="GO:0016740">
    <property type="term" value="F:transferase activity"/>
    <property type="evidence" value="ECO:0007669"/>
    <property type="project" value="UniProtKB-KW"/>
</dbReference>
<keyword evidence="4" id="KW-0472">Membrane</keyword>
<dbReference type="Gene3D" id="3.40.50.11350">
    <property type="match status" value="1"/>
</dbReference>
<dbReference type="eggNOG" id="ENOG502RSFZ">
    <property type="taxonomic scope" value="Eukaryota"/>
</dbReference>
<keyword evidence="4" id="KW-1133">Transmembrane helix</keyword>
<evidence type="ECO:0000313" key="6">
    <source>
        <dbReference type="Proteomes" id="UP000016922"/>
    </source>
</evidence>
<dbReference type="CDD" id="cd11296">
    <property type="entry name" value="O-FucT_like"/>
    <property type="match status" value="1"/>
</dbReference>
<keyword evidence="4" id="KW-0812">Transmembrane</keyword>
<dbReference type="STRING" id="1116229.S3D212"/>
<dbReference type="AlphaFoldDB" id="S3D212"/>
<dbReference type="InterPro" id="IPR019378">
    <property type="entry name" value="GDP-Fuc_O-FucTrfase"/>
</dbReference>
<gene>
    <name evidence="5" type="ORF">GLAREA_07721</name>
</gene>
<dbReference type="GO" id="GO:0006004">
    <property type="term" value="P:fucose metabolic process"/>
    <property type="evidence" value="ECO:0007669"/>
    <property type="project" value="UniProtKB-KW"/>
</dbReference>
<evidence type="ECO:0000256" key="4">
    <source>
        <dbReference type="SAM" id="Phobius"/>
    </source>
</evidence>
<dbReference type="Proteomes" id="UP000016922">
    <property type="component" value="Unassembled WGS sequence"/>
</dbReference>
<dbReference type="GeneID" id="19466773"/>